<dbReference type="Pfam" id="PF00350">
    <property type="entry name" value="Dynamin_N"/>
    <property type="match status" value="1"/>
</dbReference>
<dbReference type="GO" id="GO:0005525">
    <property type="term" value="F:GTP binding"/>
    <property type="evidence" value="ECO:0007669"/>
    <property type="project" value="InterPro"/>
</dbReference>
<dbReference type="GO" id="GO:0005874">
    <property type="term" value="C:microtubule"/>
    <property type="evidence" value="ECO:0007669"/>
    <property type="project" value="TreeGrafter"/>
</dbReference>
<evidence type="ECO:0000313" key="2">
    <source>
        <dbReference type="EMBL" id="KAJ5388914.1"/>
    </source>
</evidence>
<reference evidence="2" key="2">
    <citation type="journal article" date="2023" name="IMA Fungus">
        <title>Comparative genomic study of the Penicillium genus elucidates a diverse pangenome and 15 lateral gene transfer events.</title>
        <authorList>
            <person name="Petersen C."/>
            <person name="Sorensen T."/>
            <person name="Nielsen M.R."/>
            <person name="Sondergaard T.E."/>
            <person name="Sorensen J.L."/>
            <person name="Fitzpatrick D.A."/>
            <person name="Frisvad J.C."/>
            <person name="Nielsen K.L."/>
        </authorList>
    </citation>
    <scope>NUCLEOTIDE SEQUENCE</scope>
    <source>
        <strain evidence="2">IBT 29677</strain>
    </source>
</reference>
<dbReference type="SMART" id="SM00053">
    <property type="entry name" value="DYNc"/>
    <property type="match status" value="1"/>
</dbReference>
<organism evidence="2 3">
    <name type="scientific">Penicillium cosmopolitanum</name>
    <dbReference type="NCBI Taxonomy" id="1131564"/>
    <lineage>
        <taxon>Eukaryota</taxon>
        <taxon>Fungi</taxon>
        <taxon>Dikarya</taxon>
        <taxon>Ascomycota</taxon>
        <taxon>Pezizomycotina</taxon>
        <taxon>Eurotiomycetes</taxon>
        <taxon>Eurotiomycetidae</taxon>
        <taxon>Eurotiales</taxon>
        <taxon>Aspergillaceae</taxon>
        <taxon>Penicillium</taxon>
    </lineage>
</organism>
<dbReference type="PANTHER" id="PTHR11566">
    <property type="entry name" value="DYNAMIN"/>
    <property type="match status" value="1"/>
</dbReference>
<dbReference type="RefSeq" id="XP_056486712.1">
    <property type="nucleotide sequence ID" value="XM_056636092.1"/>
</dbReference>
<dbReference type="OrthoDB" id="415706at2759"/>
<dbReference type="Gene3D" id="3.40.50.300">
    <property type="entry name" value="P-loop containing nucleotide triphosphate hydrolases"/>
    <property type="match status" value="2"/>
</dbReference>
<dbReference type="GO" id="GO:0006897">
    <property type="term" value="P:endocytosis"/>
    <property type="evidence" value="ECO:0007669"/>
    <property type="project" value="TreeGrafter"/>
</dbReference>
<dbReference type="InterPro" id="IPR001401">
    <property type="entry name" value="Dynamin_GTPase"/>
</dbReference>
<dbReference type="GO" id="GO:0000266">
    <property type="term" value="P:mitochondrial fission"/>
    <property type="evidence" value="ECO:0007669"/>
    <property type="project" value="TreeGrafter"/>
</dbReference>
<proteinExistence type="predicted"/>
<sequence>MTLAKFKTEALQGLCTQEQLDLLDSIDTLRSQGISLNVSLPQIIVCGDELFGKSSVLETISVSLFPEAEQHSLGSFCGNGHINLRRKFSNYLLGVEVSGPDRPHLTIADLQGLFHSETRQQSAADVQLVQDVIQSYMKEPRGVILAVLSAKNDFANQIILRLARDSDPSGVRTLSVICKPDVLVPRSESEALLALLAKNQEVELCLVDSLRTCVSGLLLGQVASELPSFVGEINAKVRSCQVQLQKLGDPRATANEKRSYLLHVSQGFQSLNPLPEQPWTAFTTSLFPAT</sequence>
<dbReference type="PANTHER" id="PTHR11566:SF21">
    <property type="entry name" value="DYNAMIN RELATED PROTEIN 1, ISOFORM A"/>
    <property type="match status" value="1"/>
</dbReference>
<dbReference type="SUPFAM" id="SSF52540">
    <property type="entry name" value="P-loop containing nucleoside triphosphate hydrolases"/>
    <property type="match status" value="1"/>
</dbReference>
<feature type="domain" description="Dynamin GTPase" evidence="1">
    <location>
        <begin position="16"/>
        <end position="205"/>
    </location>
</feature>
<dbReference type="GO" id="GO:0003924">
    <property type="term" value="F:GTPase activity"/>
    <property type="evidence" value="ECO:0007669"/>
    <property type="project" value="InterPro"/>
</dbReference>
<accession>A0A9W9VTJ2</accession>
<evidence type="ECO:0000313" key="3">
    <source>
        <dbReference type="Proteomes" id="UP001147747"/>
    </source>
</evidence>
<name>A0A9W9VTJ2_9EURO</name>
<dbReference type="Proteomes" id="UP001147747">
    <property type="component" value="Unassembled WGS sequence"/>
</dbReference>
<dbReference type="GO" id="GO:0008017">
    <property type="term" value="F:microtubule binding"/>
    <property type="evidence" value="ECO:0007669"/>
    <property type="project" value="TreeGrafter"/>
</dbReference>
<dbReference type="InterPro" id="IPR022812">
    <property type="entry name" value="Dynamin"/>
</dbReference>
<dbReference type="EMBL" id="JAPZBU010000009">
    <property type="protein sequence ID" value="KAJ5388914.1"/>
    <property type="molecule type" value="Genomic_DNA"/>
</dbReference>
<dbReference type="GO" id="GO:0016559">
    <property type="term" value="P:peroxisome fission"/>
    <property type="evidence" value="ECO:0007669"/>
    <property type="project" value="TreeGrafter"/>
</dbReference>
<dbReference type="GeneID" id="81375072"/>
<dbReference type="GO" id="GO:0005739">
    <property type="term" value="C:mitochondrion"/>
    <property type="evidence" value="ECO:0007669"/>
    <property type="project" value="TreeGrafter"/>
</dbReference>
<protein>
    <recommendedName>
        <fullName evidence="1">Dynamin GTPase domain-containing protein</fullName>
    </recommendedName>
</protein>
<evidence type="ECO:0000259" key="1">
    <source>
        <dbReference type="SMART" id="SM00053"/>
    </source>
</evidence>
<gene>
    <name evidence="2" type="ORF">N7509_011455</name>
</gene>
<reference evidence="2" key="1">
    <citation type="submission" date="2022-12" db="EMBL/GenBank/DDBJ databases">
        <authorList>
            <person name="Petersen C."/>
        </authorList>
    </citation>
    <scope>NUCLEOTIDE SEQUENCE</scope>
    <source>
        <strain evidence="2">IBT 29677</strain>
    </source>
</reference>
<keyword evidence="3" id="KW-1185">Reference proteome</keyword>
<dbReference type="InterPro" id="IPR045063">
    <property type="entry name" value="Dynamin_N"/>
</dbReference>
<dbReference type="GO" id="GO:0048312">
    <property type="term" value="P:intracellular distribution of mitochondria"/>
    <property type="evidence" value="ECO:0007669"/>
    <property type="project" value="TreeGrafter"/>
</dbReference>
<comment type="caution">
    <text evidence="2">The sequence shown here is derived from an EMBL/GenBank/DDBJ whole genome shotgun (WGS) entry which is preliminary data.</text>
</comment>
<dbReference type="InterPro" id="IPR027417">
    <property type="entry name" value="P-loop_NTPase"/>
</dbReference>
<dbReference type="AlphaFoldDB" id="A0A9W9VTJ2"/>
<dbReference type="GO" id="GO:0016020">
    <property type="term" value="C:membrane"/>
    <property type="evidence" value="ECO:0007669"/>
    <property type="project" value="TreeGrafter"/>
</dbReference>